<comment type="cofactor">
    <cofactor evidence="6">
        <name>Zn(2+)</name>
        <dbReference type="ChEBI" id="CHEBI:29105"/>
    </cofactor>
</comment>
<dbReference type="AlphaFoldDB" id="A0AAD9K6M7"/>
<dbReference type="Proteomes" id="UP001208570">
    <property type="component" value="Unassembled WGS sequence"/>
</dbReference>
<keyword evidence="9" id="KW-1185">Reference proteome</keyword>
<organism evidence="8 9">
    <name type="scientific">Paralvinella palmiformis</name>
    <dbReference type="NCBI Taxonomy" id="53620"/>
    <lineage>
        <taxon>Eukaryota</taxon>
        <taxon>Metazoa</taxon>
        <taxon>Spiralia</taxon>
        <taxon>Lophotrochozoa</taxon>
        <taxon>Annelida</taxon>
        <taxon>Polychaeta</taxon>
        <taxon>Sedentaria</taxon>
        <taxon>Canalipalpata</taxon>
        <taxon>Terebellida</taxon>
        <taxon>Terebelliformia</taxon>
        <taxon>Alvinellidae</taxon>
        <taxon>Paralvinella</taxon>
    </lineage>
</organism>
<dbReference type="InterPro" id="IPR007715">
    <property type="entry name" value="Coq4"/>
</dbReference>
<comment type="subunit">
    <text evidence="6">Component of a multi-subunit COQ enzyme complex.</text>
</comment>
<feature type="binding site" evidence="6">
    <location>
        <position position="173"/>
    </location>
    <ligand>
        <name>Zn(2+)</name>
        <dbReference type="ChEBI" id="CHEBI:29105"/>
    </ligand>
</feature>
<evidence type="ECO:0000256" key="1">
    <source>
        <dbReference type="ARBA" id="ARBA00022688"/>
    </source>
</evidence>
<evidence type="ECO:0000256" key="7">
    <source>
        <dbReference type="SAM" id="MobiDB-lite"/>
    </source>
</evidence>
<keyword evidence="5 6" id="KW-0456">Lyase</keyword>
<dbReference type="InterPro" id="IPR027540">
    <property type="entry name" value="Coq4_euk"/>
</dbReference>
<dbReference type="HAMAP" id="MF_03111">
    <property type="entry name" value="Coq4"/>
    <property type="match status" value="1"/>
</dbReference>
<evidence type="ECO:0000256" key="2">
    <source>
        <dbReference type="ARBA" id="ARBA00022792"/>
    </source>
</evidence>
<keyword evidence="4 6" id="KW-0472">Membrane</keyword>
<comment type="pathway">
    <text evidence="6">Cofactor biosynthesis; ubiquinone biosynthesis.</text>
</comment>
<evidence type="ECO:0000256" key="3">
    <source>
        <dbReference type="ARBA" id="ARBA00023128"/>
    </source>
</evidence>
<comment type="function">
    <text evidence="6">Lyase that catalyzes the C1-decarboxylation of 4-hydroxy-3-methoxy-5-(all-trans-polyprenyl)benzoic acid into 2-methoxy-6-(all-trans-polyprenyl)phenol during ubiquinone biosynthesis.</text>
</comment>
<feature type="binding site" evidence="6">
    <location>
        <position position="172"/>
    </location>
    <ligand>
        <name>Zn(2+)</name>
        <dbReference type="ChEBI" id="CHEBI:29105"/>
    </ligand>
</feature>
<keyword evidence="6" id="KW-0862">Zinc</keyword>
<dbReference type="GO" id="GO:0031314">
    <property type="term" value="C:extrinsic component of mitochondrial inner membrane"/>
    <property type="evidence" value="ECO:0007669"/>
    <property type="project" value="UniProtKB-UniRule"/>
</dbReference>
<feature type="binding site" evidence="6">
    <location>
        <position position="176"/>
    </location>
    <ligand>
        <name>Zn(2+)</name>
        <dbReference type="ChEBI" id="CHEBI:29105"/>
    </ligand>
</feature>
<comment type="subcellular location">
    <subcellularLocation>
        <location evidence="6">Mitochondrion inner membrane</location>
        <topology evidence="6">Peripheral membrane protein</topology>
        <orientation evidence="6">Matrix side</orientation>
    </subcellularLocation>
</comment>
<evidence type="ECO:0000313" key="9">
    <source>
        <dbReference type="Proteomes" id="UP001208570"/>
    </source>
</evidence>
<keyword evidence="3 6" id="KW-0496">Mitochondrion</keyword>
<protein>
    <recommendedName>
        <fullName evidence="6">Ubiquinone biosynthesis protein COQ4 homolog, mitochondrial</fullName>
    </recommendedName>
    <alternativeName>
        <fullName evidence="6">4-hydroxy-3-methoxy-5-polyprenylbenzoate decarboxylase</fullName>
        <ecNumber evidence="6">4.1.1.130</ecNumber>
    </alternativeName>
    <alternativeName>
        <fullName evidence="6">Coenzyme Q biosynthesis protein 4 homolog</fullName>
    </alternativeName>
</protein>
<keyword evidence="6" id="KW-0479">Metal-binding</keyword>
<evidence type="ECO:0000256" key="6">
    <source>
        <dbReference type="HAMAP-Rule" id="MF_03111"/>
    </source>
</evidence>
<dbReference type="EC" id="4.1.1.130" evidence="6"/>
<reference evidence="8" key="1">
    <citation type="journal article" date="2023" name="Mol. Biol. Evol.">
        <title>Third-Generation Sequencing Reveals the Adaptive Role of the Epigenome in Three Deep-Sea Polychaetes.</title>
        <authorList>
            <person name="Perez M."/>
            <person name="Aroh O."/>
            <person name="Sun Y."/>
            <person name="Lan Y."/>
            <person name="Juniper S.K."/>
            <person name="Young C.R."/>
            <person name="Angers B."/>
            <person name="Qian P.Y."/>
        </authorList>
    </citation>
    <scope>NUCLEOTIDE SEQUENCE</scope>
    <source>
        <strain evidence="8">P08H-3</strain>
    </source>
</reference>
<comment type="caution">
    <text evidence="8">The sequence shown here is derived from an EMBL/GenBank/DDBJ whole genome shotgun (WGS) entry which is preliminary data.</text>
</comment>
<dbReference type="EMBL" id="JAODUP010000049">
    <property type="protein sequence ID" value="KAK2165516.1"/>
    <property type="molecule type" value="Genomic_DNA"/>
</dbReference>
<evidence type="ECO:0000256" key="4">
    <source>
        <dbReference type="ARBA" id="ARBA00023136"/>
    </source>
</evidence>
<keyword evidence="1 6" id="KW-0831">Ubiquinone biosynthesis</keyword>
<accession>A0AAD9K6M7</accession>
<evidence type="ECO:0000313" key="8">
    <source>
        <dbReference type="EMBL" id="KAK2165516.1"/>
    </source>
</evidence>
<feature type="binding site" evidence="6">
    <location>
        <position position="188"/>
    </location>
    <ligand>
        <name>Zn(2+)</name>
        <dbReference type="ChEBI" id="CHEBI:29105"/>
    </ligand>
</feature>
<dbReference type="PANTHER" id="PTHR12922:SF7">
    <property type="entry name" value="UBIQUINONE BIOSYNTHESIS PROTEIN COQ4 HOMOLOG, MITOCHONDRIAL"/>
    <property type="match status" value="1"/>
</dbReference>
<name>A0AAD9K6M7_9ANNE</name>
<comment type="catalytic activity">
    <reaction evidence="6">
        <text>a 4-hydroxy-3-methoxy-5-(all-trans-polyprenyl)benzoate + H(+) = a 2-methoxy-6-(all-trans-polyprenyl)phenol + CO2</text>
        <dbReference type="Rhea" id="RHEA:81179"/>
        <dbReference type="Rhea" id="RHEA-COMP:9551"/>
        <dbReference type="Rhea" id="RHEA-COMP:10931"/>
        <dbReference type="ChEBI" id="CHEBI:15378"/>
        <dbReference type="ChEBI" id="CHEBI:16526"/>
        <dbReference type="ChEBI" id="CHEBI:62731"/>
        <dbReference type="ChEBI" id="CHEBI:84443"/>
        <dbReference type="EC" id="4.1.1.130"/>
    </reaction>
</comment>
<sequence>MRLYIVYESKLKRYQFSASSLHSEDHDSEALAGDEEPDKSARDRTLYPNHIPTTLLQKTLLSVGAAAMAITNPWRGDMVATLGETTGYLALIRLQQKMLADPVGAEILRERPRINTKTVDMEYLRNLPEDTFGRAYVLWLDTNRASPDERLPVHFVDDPDLAYVMQRYREIHDLIHTVLGMPTNMLGEIVVKWVEAIQLGLPIMSNHIWLVKILFDNDFEAIKYLVMLGAHLHN</sequence>
<comment type="similarity">
    <text evidence="6">Belongs to the COQ4 family.</text>
</comment>
<dbReference type="GO" id="GO:0008270">
    <property type="term" value="F:zinc ion binding"/>
    <property type="evidence" value="ECO:0007669"/>
    <property type="project" value="UniProtKB-UniRule"/>
</dbReference>
<dbReference type="Pfam" id="PF05019">
    <property type="entry name" value="Coq4"/>
    <property type="match status" value="1"/>
</dbReference>
<dbReference type="PANTHER" id="PTHR12922">
    <property type="entry name" value="UBIQUINONE BIOSYNTHESIS PROTEIN"/>
    <property type="match status" value="1"/>
</dbReference>
<dbReference type="GO" id="GO:0120539">
    <property type="term" value="F:4-hydroxy-3-methoxy-5-polyprenylbenzoate decarboxylase activity"/>
    <property type="evidence" value="ECO:0007669"/>
    <property type="project" value="UniProtKB-EC"/>
</dbReference>
<keyword evidence="2 6" id="KW-0999">Mitochondrion inner membrane</keyword>
<evidence type="ECO:0000256" key="5">
    <source>
        <dbReference type="ARBA" id="ARBA00023239"/>
    </source>
</evidence>
<feature type="region of interest" description="Disordered" evidence="7">
    <location>
        <begin position="25"/>
        <end position="46"/>
    </location>
</feature>
<gene>
    <name evidence="8" type="ORF">LSH36_49g07013</name>
</gene>
<proteinExistence type="inferred from homology"/>